<keyword evidence="6" id="KW-0863">Zinc-finger</keyword>
<comment type="caution">
    <text evidence="12">Lacks conserved residue(s) required for the propagation of feature annotation.</text>
</comment>
<gene>
    <name evidence="15" type="ORF">EIN_234550</name>
</gene>
<evidence type="ECO:0000256" key="10">
    <source>
        <dbReference type="PIRSR" id="PIRSR622684-1"/>
    </source>
</evidence>
<keyword evidence="9 11" id="KW-0862">Zinc</keyword>
<dbReference type="InterPro" id="IPR001300">
    <property type="entry name" value="Peptidase_C2_calpain_cat"/>
</dbReference>
<evidence type="ECO:0000256" key="4">
    <source>
        <dbReference type="ARBA" id="ARBA00022723"/>
    </source>
</evidence>
<evidence type="ECO:0000256" key="7">
    <source>
        <dbReference type="ARBA" id="ARBA00022801"/>
    </source>
</evidence>
<dbReference type="InterPro" id="IPR001781">
    <property type="entry name" value="Znf_LIM"/>
</dbReference>
<evidence type="ECO:0000259" key="13">
    <source>
        <dbReference type="PROSITE" id="PS50023"/>
    </source>
</evidence>
<dbReference type="OrthoDB" id="6150900at2759"/>
<feature type="domain" description="Calpain catalytic" evidence="14">
    <location>
        <begin position="1"/>
        <end position="128"/>
    </location>
</feature>
<dbReference type="GO" id="GO:0006508">
    <property type="term" value="P:proteolysis"/>
    <property type="evidence" value="ECO:0007669"/>
    <property type="project" value="UniProtKB-KW"/>
</dbReference>
<keyword evidence="5" id="KW-0677">Repeat</keyword>
<evidence type="ECO:0000256" key="12">
    <source>
        <dbReference type="PROSITE-ProRule" id="PRU00239"/>
    </source>
</evidence>
<dbReference type="GO" id="GO:0004198">
    <property type="term" value="F:calcium-dependent cysteine-type endopeptidase activity"/>
    <property type="evidence" value="ECO:0007669"/>
    <property type="project" value="InterPro"/>
</dbReference>
<keyword evidence="4 11" id="KW-0479">Metal-binding</keyword>
<evidence type="ECO:0000256" key="11">
    <source>
        <dbReference type="PROSITE-ProRule" id="PRU00125"/>
    </source>
</evidence>
<evidence type="ECO:0000313" key="15">
    <source>
        <dbReference type="EMBL" id="ELP86008.1"/>
    </source>
</evidence>
<evidence type="ECO:0000256" key="2">
    <source>
        <dbReference type="ARBA" id="ARBA00022553"/>
    </source>
</evidence>
<dbReference type="VEuPathDB" id="AmoebaDB:EIN_234550"/>
<dbReference type="PANTHER" id="PTHR10183">
    <property type="entry name" value="CALPAIN"/>
    <property type="match status" value="1"/>
</dbReference>
<keyword evidence="16" id="KW-1185">Reference proteome</keyword>
<dbReference type="EMBL" id="KB207020">
    <property type="protein sequence ID" value="ELP86008.1"/>
    <property type="molecule type" value="Genomic_DNA"/>
</dbReference>
<dbReference type="SMART" id="SM00132">
    <property type="entry name" value="LIM"/>
    <property type="match status" value="1"/>
</dbReference>
<dbReference type="Pfam" id="PF00648">
    <property type="entry name" value="Peptidase_C2"/>
    <property type="match status" value="1"/>
</dbReference>
<sequence length="338" mass="38547">MPVGSIDMKQYNEDTLFSKLIDFDNKEYSMCVSIMTESDLNLEETVGLLTQHAYTLLGAYEVDGHKLLKIRNPWGKCEWTGKWSDEDSSWTQEMKDELNVVVADDGIFYMEIGDFVHYFEIINVVYYNEKLKYIKTIDLAIQNNQIEIRAKLEGEVVITLIQKIEKLNALRTWTLDLDDNLIGGESGKTFNMNPTVKGENMTVVAGEYKIIADMFPGKSAPNRAVFNMMIRSDHEASIQSVTDITNENEYNYFTREELANVIRCDQCKKPIAHWEMVQCSVGTFHQKCFVCEICGEPLVGSYTICDGKKTCQRCAENPEEGIDTKNRRSNENSVGGSF</sequence>
<evidence type="ECO:0000256" key="9">
    <source>
        <dbReference type="ARBA" id="ARBA00022833"/>
    </source>
</evidence>
<dbReference type="GeneID" id="14884991"/>
<feature type="active site" evidence="10">
    <location>
        <position position="72"/>
    </location>
</feature>
<dbReference type="KEGG" id="eiv:EIN_234550"/>
<evidence type="ECO:0000256" key="5">
    <source>
        <dbReference type="ARBA" id="ARBA00022737"/>
    </source>
</evidence>
<comment type="similarity">
    <text evidence="1">Belongs to the peptidase C2 family.</text>
</comment>
<evidence type="ECO:0008006" key="17">
    <source>
        <dbReference type="Google" id="ProtNLM"/>
    </source>
</evidence>
<dbReference type="InterPro" id="IPR038765">
    <property type="entry name" value="Papain-like_cys_pep_sf"/>
</dbReference>
<keyword evidence="3" id="KW-0645">Protease</keyword>
<evidence type="ECO:0000256" key="3">
    <source>
        <dbReference type="ARBA" id="ARBA00022670"/>
    </source>
</evidence>
<dbReference type="Gene3D" id="3.90.70.10">
    <property type="entry name" value="Cysteine proteinases"/>
    <property type="match status" value="1"/>
</dbReference>
<evidence type="ECO:0000256" key="1">
    <source>
        <dbReference type="ARBA" id="ARBA00007623"/>
    </source>
</evidence>
<protein>
    <recommendedName>
        <fullName evidence="17">Calpain catalytic domain-containing protein</fullName>
    </recommendedName>
</protein>
<dbReference type="PROSITE" id="PS00478">
    <property type="entry name" value="LIM_DOMAIN_1"/>
    <property type="match status" value="1"/>
</dbReference>
<keyword evidence="11" id="KW-0440">LIM domain</keyword>
<evidence type="ECO:0000256" key="6">
    <source>
        <dbReference type="ARBA" id="ARBA00022771"/>
    </source>
</evidence>
<dbReference type="InterPro" id="IPR022684">
    <property type="entry name" value="Calpain_cysteine_protease"/>
</dbReference>
<dbReference type="CDD" id="cd08368">
    <property type="entry name" value="LIM"/>
    <property type="match status" value="1"/>
</dbReference>
<dbReference type="MEROPS" id="C02.019"/>
<dbReference type="PROSITE" id="PS50023">
    <property type="entry name" value="LIM_DOMAIN_2"/>
    <property type="match status" value="1"/>
</dbReference>
<evidence type="ECO:0000259" key="14">
    <source>
        <dbReference type="PROSITE" id="PS50203"/>
    </source>
</evidence>
<dbReference type="Proteomes" id="UP000014680">
    <property type="component" value="Unassembled WGS sequence"/>
</dbReference>
<evidence type="ECO:0000313" key="16">
    <source>
        <dbReference type="Proteomes" id="UP000014680"/>
    </source>
</evidence>
<dbReference type="FunFam" id="3.90.70.10:FF:000010">
    <property type="entry name" value="Calpain 15"/>
    <property type="match status" value="1"/>
</dbReference>
<dbReference type="AlphaFoldDB" id="L7FM96"/>
<organism evidence="15 16">
    <name type="scientific">Entamoeba invadens IP1</name>
    <dbReference type="NCBI Taxonomy" id="370355"/>
    <lineage>
        <taxon>Eukaryota</taxon>
        <taxon>Amoebozoa</taxon>
        <taxon>Evosea</taxon>
        <taxon>Archamoebae</taxon>
        <taxon>Mastigamoebida</taxon>
        <taxon>Entamoebidae</taxon>
        <taxon>Entamoeba</taxon>
    </lineage>
</organism>
<keyword evidence="2" id="KW-0597">Phosphoprotein</keyword>
<dbReference type="Pfam" id="PF00412">
    <property type="entry name" value="LIM"/>
    <property type="match status" value="1"/>
</dbReference>
<dbReference type="RefSeq" id="XP_004185354.1">
    <property type="nucleotide sequence ID" value="XM_004185306.1"/>
</dbReference>
<feature type="domain" description="LIM zinc-binding" evidence="13">
    <location>
        <begin position="262"/>
        <end position="321"/>
    </location>
</feature>
<reference evidence="15 16" key="1">
    <citation type="submission" date="2012-10" db="EMBL/GenBank/DDBJ databases">
        <authorList>
            <person name="Zafar N."/>
            <person name="Inman J."/>
            <person name="Hall N."/>
            <person name="Lorenzi H."/>
            <person name="Caler E."/>
        </authorList>
    </citation>
    <scope>NUCLEOTIDE SEQUENCE [LARGE SCALE GENOMIC DNA]</scope>
    <source>
        <strain evidence="15 16">IP1</strain>
    </source>
</reference>
<keyword evidence="8" id="KW-0788">Thiol protease</keyword>
<dbReference type="SUPFAM" id="SSF54001">
    <property type="entry name" value="Cysteine proteinases"/>
    <property type="match status" value="1"/>
</dbReference>
<proteinExistence type="inferred from homology"/>
<name>L7FM96_ENTIV</name>
<feature type="active site" evidence="10">
    <location>
        <position position="52"/>
    </location>
</feature>
<dbReference type="PROSITE" id="PS50203">
    <property type="entry name" value="CALPAIN_CAT"/>
    <property type="match status" value="1"/>
</dbReference>
<dbReference type="Gene3D" id="2.10.110.10">
    <property type="entry name" value="Cysteine Rich Protein"/>
    <property type="match status" value="1"/>
</dbReference>
<evidence type="ECO:0000256" key="8">
    <source>
        <dbReference type="ARBA" id="ARBA00022807"/>
    </source>
</evidence>
<keyword evidence="7" id="KW-0378">Hydrolase</keyword>
<accession>L7FM96</accession>
<dbReference type="PANTHER" id="PTHR10183:SF379">
    <property type="entry name" value="CALPAIN-5"/>
    <property type="match status" value="1"/>
</dbReference>
<dbReference type="GO" id="GO:0008270">
    <property type="term" value="F:zinc ion binding"/>
    <property type="evidence" value="ECO:0007669"/>
    <property type="project" value="UniProtKB-KW"/>
</dbReference>